<dbReference type="AlphaFoldDB" id="A2WZ73"/>
<sequence>MAAAAASASSSSSSSSSAELRPPPHHDSPHRQGVRRRLYGGGGDRAVDCGVCAICLDKIALQETALVKGCDHAYWFVLYNFPLRYELLLGFSTGSSDFFGGLLLRFLPL</sequence>
<dbReference type="Gramene" id="BGIOSGA005192-TA">
    <property type="protein sequence ID" value="BGIOSGA005192-PA"/>
    <property type="gene ID" value="BGIOSGA005192"/>
</dbReference>
<protein>
    <submittedName>
        <fullName evidence="2">Uncharacterized protein</fullName>
    </submittedName>
</protein>
<dbReference type="EMBL" id="CM000126">
    <property type="protein sequence ID" value="EAY77269.1"/>
    <property type="molecule type" value="Genomic_DNA"/>
</dbReference>
<dbReference type="PANTHER" id="PTHR47361">
    <property type="entry name" value="RING/U-BOX SUPERFAMILY PROTEIN"/>
    <property type="match status" value="1"/>
</dbReference>
<dbReference type="Proteomes" id="UP000007015">
    <property type="component" value="Chromosome 1"/>
</dbReference>
<feature type="region of interest" description="Disordered" evidence="1">
    <location>
        <begin position="1"/>
        <end position="39"/>
    </location>
</feature>
<keyword evidence="3" id="KW-1185">Reference proteome</keyword>
<gene>
    <name evidence="2" type="ORF">OsI_05242</name>
</gene>
<dbReference type="HOGENOM" id="CLU_2188304_0_0_1"/>
<evidence type="ECO:0000313" key="3">
    <source>
        <dbReference type="Proteomes" id="UP000007015"/>
    </source>
</evidence>
<proteinExistence type="predicted"/>
<dbReference type="STRING" id="39946.A2WZ73"/>
<organism evidence="2 3">
    <name type="scientific">Oryza sativa subsp. indica</name>
    <name type="common">Rice</name>
    <dbReference type="NCBI Taxonomy" id="39946"/>
    <lineage>
        <taxon>Eukaryota</taxon>
        <taxon>Viridiplantae</taxon>
        <taxon>Streptophyta</taxon>
        <taxon>Embryophyta</taxon>
        <taxon>Tracheophyta</taxon>
        <taxon>Spermatophyta</taxon>
        <taxon>Magnoliopsida</taxon>
        <taxon>Liliopsida</taxon>
        <taxon>Poales</taxon>
        <taxon>Poaceae</taxon>
        <taxon>BOP clade</taxon>
        <taxon>Oryzoideae</taxon>
        <taxon>Oryzeae</taxon>
        <taxon>Oryzinae</taxon>
        <taxon>Oryza</taxon>
        <taxon>Oryza sativa</taxon>
    </lineage>
</organism>
<name>A2WZ73_ORYSI</name>
<accession>A2WZ73</accession>
<feature type="compositionally biased region" description="Low complexity" evidence="1">
    <location>
        <begin position="1"/>
        <end position="18"/>
    </location>
</feature>
<evidence type="ECO:0000313" key="2">
    <source>
        <dbReference type="EMBL" id="EAY77269.1"/>
    </source>
</evidence>
<dbReference type="OMA" id="CDHAYWF"/>
<evidence type="ECO:0000256" key="1">
    <source>
        <dbReference type="SAM" id="MobiDB-lite"/>
    </source>
</evidence>
<dbReference type="PANTHER" id="PTHR47361:SF4">
    <property type="entry name" value="RING_U-BOX SUPERFAMILY PROTEIN"/>
    <property type="match status" value="1"/>
</dbReference>
<reference evidence="2 3" key="1">
    <citation type="journal article" date="2005" name="PLoS Biol.">
        <title>The genomes of Oryza sativa: a history of duplications.</title>
        <authorList>
            <person name="Yu J."/>
            <person name="Wang J."/>
            <person name="Lin W."/>
            <person name="Li S."/>
            <person name="Li H."/>
            <person name="Zhou J."/>
            <person name="Ni P."/>
            <person name="Dong W."/>
            <person name="Hu S."/>
            <person name="Zeng C."/>
            <person name="Zhang J."/>
            <person name="Zhang Y."/>
            <person name="Li R."/>
            <person name="Xu Z."/>
            <person name="Li S."/>
            <person name="Li X."/>
            <person name="Zheng H."/>
            <person name="Cong L."/>
            <person name="Lin L."/>
            <person name="Yin J."/>
            <person name="Geng J."/>
            <person name="Li G."/>
            <person name="Shi J."/>
            <person name="Liu J."/>
            <person name="Lv H."/>
            <person name="Li J."/>
            <person name="Wang J."/>
            <person name="Deng Y."/>
            <person name="Ran L."/>
            <person name="Shi X."/>
            <person name="Wang X."/>
            <person name="Wu Q."/>
            <person name="Li C."/>
            <person name="Ren X."/>
            <person name="Wang J."/>
            <person name="Wang X."/>
            <person name="Li D."/>
            <person name="Liu D."/>
            <person name="Zhang X."/>
            <person name="Ji Z."/>
            <person name="Zhao W."/>
            <person name="Sun Y."/>
            <person name="Zhang Z."/>
            <person name="Bao J."/>
            <person name="Han Y."/>
            <person name="Dong L."/>
            <person name="Ji J."/>
            <person name="Chen P."/>
            <person name="Wu S."/>
            <person name="Liu J."/>
            <person name="Xiao Y."/>
            <person name="Bu D."/>
            <person name="Tan J."/>
            <person name="Yang L."/>
            <person name="Ye C."/>
            <person name="Zhang J."/>
            <person name="Xu J."/>
            <person name="Zhou Y."/>
            <person name="Yu Y."/>
            <person name="Zhang B."/>
            <person name="Zhuang S."/>
            <person name="Wei H."/>
            <person name="Liu B."/>
            <person name="Lei M."/>
            <person name="Yu H."/>
            <person name="Li Y."/>
            <person name="Xu H."/>
            <person name="Wei S."/>
            <person name="He X."/>
            <person name="Fang L."/>
            <person name="Zhang Z."/>
            <person name="Zhang Y."/>
            <person name="Huang X."/>
            <person name="Su Z."/>
            <person name="Tong W."/>
            <person name="Li J."/>
            <person name="Tong Z."/>
            <person name="Li S."/>
            <person name="Ye J."/>
            <person name="Wang L."/>
            <person name="Fang L."/>
            <person name="Lei T."/>
            <person name="Chen C."/>
            <person name="Chen H."/>
            <person name="Xu Z."/>
            <person name="Li H."/>
            <person name="Huang H."/>
            <person name="Zhang F."/>
            <person name="Xu H."/>
            <person name="Li N."/>
            <person name="Zhao C."/>
            <person name="Li S."/>
            <person name="Dong L."/>
            <person name="Huang Y."/>
            <person name="Li L."/>
            <person name="Xi Y."/>
            <person name="Qi Q."/>
            <person name="Li W."/>
            <person name="Zhang B."/>
            <person name="Hu W."/>
            <person name="Zhang Y."/>
            <person name="Tian X."/>
            <person name="Jiao Y."/>
            <person name="Liang X."/>
            <person name="Jin J."/>
            <person name="Gao L."/>
            <person name="Zheng W."/>
            <person name="Hao B."/>
            <person name="Liu S."/>
            <person name="Wang W."/>
            <person name="Yuan L."/>
            <person name="Cao M."/>
            <person name="McDermott J."/>
            <person name="Samudrala R."/>
            <person name="Wang J."/>
            <person name="Wong G.K."/>
            <person name="Yang H."/>
        </authorList>
    </citation>
    <scope>NUCLEOTIDE SEQUENCE [LARGE SCALE GENOMIC DNA]</scope>
    <source>
        <strain evidence="3">cv. 93-11</strain>
    </source>
</reference>